<evidence type="ECO:0000256" key="5">
    <source>
        <dbReference type="ARBA" id="ARBA00022737"/>
    </source>
</evidence>
<organism evidence="12 13">
    <name type="scientific">Plakobranchus ocellatus</name>
    <dbReference type="NCBI Taxonomy" id="259542"/>
    <lineage>
        <taxon>Eukaryota</taxon>
        <taxon>Metazoa</taxon>
        <taxon>Spiralia</taxon>
        <taxon>Lophotrochozoa</taxon>
        <taxon>Mollusca</taxon>
        <taxon>Gastropoda</taxon>
        <taxon>Heterobranchia</taxon>
        <taxon>Euthyneura</taxon>
        <taxon>Panpulmonata</taxon>
        <taxon>Sacoglossa</taxon>
        <taxon>Placobranchoidea</taxon>
        <taxon>Plakobranchidae</taxon>
        <taxon>Plakobranchus</taxon>
    </lineage>
</organism>
<dbReference type="GO" id="GO:0007411">
    <property type="term" value="P:axon guidance"/>
    <property type="evidence" value="ECO:0007669"/>
    <property type="project" value="TreeGrafter"/>
</dbReference>
<dbReference type="GO" id="GO:0070831">
    <property type="term" value="P:basement membrane assembly"/>
    <property type="evidence" value="ECO:0007669"/>
    <property type="project" value="TreeGrafter"/>
</dbReference>
<dbReference type="Pfam" id="PF00053">
    <property type="entry name" value="EGF_laminin"/>
    <property type="match status" value="4"/>
</dbReference>
<dbReference type="FunFam" id="2.10.25.10:FF:000224">
    <property type="entry name" value="Usherin"/>
    <property type="match status" value="2"/>
</dbReference>
<feature type="non-terminal residue" evidence="12">
    <location>
        <position position="243"/>
    </location>
</feature>
<dbReference type="GO" id="GO:0042995">
    <property type="term" value="C:cell projection"/>
    <property type="evidence" value="ECO:0007669"/>
    <property type="project" value="UniProtKB-SubCell"/>
</dbReference>
<feature type="domain" description="Laminin EGF-like" evidence="11">
    <location>
        <begin position="139"/>
        <end position="192"/>
    </location>
</feature>
<dbReference type="GO" id="GO:0005576">
    <property type="term" value="C:extracellular region"/>
    <property type="evidence" value="ECO:0007669"/>
    <property type="project" value="UniProtKB-SubCell"/>
</dbReference>
<evidence type="ECO:0000256" key="2">
    <source>
        <dbReference type="ARBA" id="ARBA00004613"/>
    </source>
</evidence>
<comment type="caution">
    <text evidence="10">Lacks conserved residue(s) required for the propagation of feature annotation.</text>
</comment>
<sequence length="243" mass="25592">MYICNSTFIQSLYCDRCKDGTYNFGASSVTGCITCPCNPAGTINGTGACDAETGECFCKENVEGQGCDRCKASTWGLNSTNPLGCETCDCDPSGTQTENFTICNQNTGQCSCLANRQGRKCDSCSQGFYLNPNGGCLVCNCHPTGTLPGTFCDQVTGQCECKSGEFGVAGKNCNQCQPTFYKFSARLGLCEPCNCLSAGSLNSTCDAISGQCECKDLVEGLPCDRCKPGSSQLEANNPFGCNT</sequence>
<keyword evidence="6 10" id="KW-1015">Disulfide bond</keyword>
<dbReference type="CDD" id="cd00055">
    <property type="entry name" value="EGF_Lam"/>
    <property type="match status" value="4"/>
</dbReference>
<dbReference type="Proteomes" id="UP000735302">
    <property type="component" value="Unassembled WGS sequence"/>
</dbReference>
<accession>A0AAV3ZR12</accession>
<dbReference type="GO" id="GO:0009888">
    <property type="term" value="P:tissue development"/>
    <property type="evidence" value="ECO:0007669"/>
    <property type="project" value="TreeGrafter"/>
</dbReference>
<evidence type="ECO:0000256" key="3">
    <source>
        <dbReference type="ARBA" id="ARBA00022525"/>
    </source>
</evidence>
<keyword evidence="7" id="KW-0325">Glycoprotein</keyword>
<evidence type="ECO:0000256" key="8">
    <source>
        <dbReference type="ARBA" id="ARBA00023273"/>
    </source>
</evidence>
<feature type="disulfide bond" evidence="10">
    <location>
        <begin position="195"/>
        <end position="212"/>
    </location>
</feature>
<dbReference type="SUPFAM" id="SSF57196">
    <property type="entry name" value="EGF/Laminin"/>
    <property type="match status" value="4"/>
</dbReference>
<feature type="domain" description="Laminin EGF-like" evidence="11">
    <location>
        <begin position="88"/>
        <end position="138"/>
    </location>
</feature>
<dbReference type="GO" id="GO:0009887">
    <property type="term" value="P:animal organ morphogenesis"/>
    <property type="evidence" value="ECO:0007669"/>
    <property type="project" value="TreeGrafter"/>
</dbReference>
<evidence type="ECO:0000256" key="4">
    <source>
        <dbReference type="ARBA" id="ARBA00022729"/>
    </source>
</evidence>
<evidence type="ECO:0000256" key="1">
    <source>
        <dbReference type="ARBA" id="ARBA00004316"/>
    </source>
</evidence>
<evidence type="ECO:0000313" key="13">
    <source>
        <dbReference type="Proteomes" id="UP000735302"/>
    </source>
</evidence>
<evidence type="ECO:0000313" key="12">
    <source>
        <dbReference type="EMBL" id="GFO01496.1"/>
    </source>
</evidence>
<dbReference type="PRINTS" id="PR00011">
    <property type="entry name" value="EGFLAMININ"/>
</dbReference>
<dbReference type="Gene3D" id="2.170.300.10">
    <property type="entry name" value="Tie2 ligand-binding domain superfamily"/>
    <property type="match status" value="1"/>
</dbReference>
<feature type="disulfide bond" evidence="10">
    <location>
        <begin position="58"/>
        <end position="67"/>
    </location>
</feature>
<evidence type="ECO:0000256" key="6">
    <source>
        <dbReference type="ARBA" id="ARBA00023157"/>
    </source>
</evidence>
<keyword evidence="13" id="KW-1185">Reference proteome</keyword>
<dbReference type="GO" id="GO:0043256">
    <property type="term" value="C:laminin complex"/>
    <property type="evidence" value="ECO:0007669"/>
    <property type="project" value="TreeGrafter"/>
</dbReference>
<dbReference type="GO" id="GO:0034446">
    <property type="term" value="P:substrate adhesion-dependent cell spreading"/>
    <property type="evidence" value="ECO:0007669"/>
    <property type="project" value="TreeGrafter"/>
</dbReference>
<name>A0AAV3ZR12_9GAST</name>
<proteinExistence type="predicted"/>
<evidence type="ECO:0000256" key="9">
    <source>
        <dbReference type="ARBA" id="ARBA00023292"/>
    </source>
</evidence>
<feature type="domain" description="Laminin EGF-like" evidence="11">
    <location>
        <begin position="193"/>
        <end position="243"/>
    </location>
</feature>
<evidence type="ECO:0000256" key="7">
    <source>
        <dbReference type="ARBA" id="ARBA00023180"/>
    </source>
</evidence>
<dbReference type="SMART" id="SM00180">
    <property type="entry name" value="EGF_Lam"/>
    <property type="match status" value="4"/>
</dbReference>
<dbReference type="FunFam" id="2.10.25.10:FF:000090">
    <property type="entry name" value="laminin subunit alpha"/>
    <property type="match status" value="2"/>
</dbReference>
<feature type="disulfide bond" evidence="10">
    <location>
        <begin position="176"/>
        <end position="190"/>
    </location>
</feature>
<evidence type="ECO:0000256" key="10">
    <source>
        <dbReference type="PROSITE-ProRule" id="PRU00460"/>
    </source>
</evidence>
<comment type="subcellular location">
    <subcellularLocation>
        <location evidence="1">Cell projection</location>
    </subcellularLocation>
    <subcellularLocation>
        <location evidence="2">Secreted</location>
    </subcellularLocation>
</comment>
<dbReference type="GO" id="GO:0016477">
    <property type="term" value="P:cell migration"/>
    <property type="evidence" value="ECO:0007669"/>
    <property type="project" value="TreeGrafter"/>
</dbReference>
<dbReference type="PROSITE" id="PS01248">
    <property type="entry name" value="EGF_LAM_1"/>
    <property type="match status" value="1"/>
</dbReference>
<dbReference type="InterPro" id="IPR050440">
    <property type="entry name" value="Laminin/Netrin_ECM"/>
</dbReference>
<dbReference type="AlphaFoldDB" id="A0AAV3ZR12"/>
<feature type="domain" description="Laminin EGF-like" evidence="11">
    <location>
        <begin position="35"/>
        <end position="87"/>
    </location>
</feature>
<keyword evidence="8" id="KW-0966">Cell projection</keyword>
<keyword evidence="5" id="KW-0677">Repeat</keyword>
<reference evidence="12 13" key="1">
    <citation type="journal article" date="2021" name="Elife">
        <title>Chloroplast acquisition without the gene transfer in kleptoplastic sea slugs, Plakobranchus ocellatus.</title>
        <authorList>
            <person name="Maeda T."/>
            <person name="Takahashi S."/>
            <person name="Yoshida T."/>
            <person name="Shimamura S."/>
            <person name="Takaki Y."/>
            <person name="Nagai Y."/>
            <person name="Toyoda A."/>
            <person name="Suzuki Y."/>
            <person name="Arimoto A."/>
            <person name="Ishii H."/>
            <person name="Satoh N."/>
            <person name="Nishiyama T."/>
            <person name="Hasebe M."/>
            <person name="Maruyama T."/>
            <person name="Minagawa J."/>
            <person name="Obokata J."/>
            <person name="Shigenobu S."/>
        </authorList>
    </citation>
    <scope>NUCLEOTIDE SEQUENCE [LARGE SCALE GENOMIC DNA]</scope>
</reference>
<dbReference type="PANTHER" id="PTHR10574:SF268">
    <property type="entry name" value="LAMININ SUBUNIT BETA-3"/>
    <property type="match status" value="1"/>
</dbReference>
<feature type="disulfide bond" evidence="10">
    <location>
        <begin position="214"/>
        <end position="223"/>
    </location>
</feature>
<feature type="disulfide bond" evidence="10">
    <location>
        <begin position="193"/>
        <end position="205"/>
    </location>
</feature>
<dbReference type="InterPro" id="IPR002049">
    <property type="entry name" value="LE_dom"/>
</dbReference>
<keyword evidence="9 10" id="KW-0424">Laminin EGF-like domain</keyword>
<keyword evidence="3" id="KW-0964">Secreted</keyword>
<dbReference type="PROSITE" id="PS50027">
    <property type="entry name" value="EGF_LAM_2"/>
    <property type="match status" value="4"/>
</dbReference>
<feature type="disulfide bond" evidence="10">
    <location>
        <begin position="112"/>
        <end position="121"/>
    </location>
</feature>
<dbReference type="EMBL" id="BLXT01003296">
    <property type="protein sequence ID" value="GFO01496.1"/>
    <property type="molecule type" value="Genomic_DNA"/>
</dbReference>
<comment type="caution">
    <text evidence="12">The sequence shown here is derived from an EMBL/GenBank/DDBJ whole genome shotgun (WGS) entry which is preliminary data.</text>
</comment>
<dbReference type="Gene3D" id="2.10.25.10">
    <property type="entry name" value="Laminin"/>
    <property type="match status" value="3"/>
</dbReference>
<keyword evidence="4" id="KW-0732">Signal</keyword>
<gene>
    <name evidence="12" type="ORF">PoB_002800100</name>
</gene>
<evidence type="ECO:0000259" key="11">
    <source>
        <dbReference type="PROSITE" id="PS50027"/>
    </source>
</evidence>
<protein>
    <submittedName>
        <fullName evidence="12">Usherin-like</fullName>
    </submittedName>
</protein>
<dbReference type="PANTHER" id="PTHR10574">
    <property type="entry name" value="NETRIN/LAMININ-RELATED"/>
    <property type="match status" value="1"/>
</dbReference>